<dbReference type="PANTHER" id="PTHR10724:SF7">
    <property type="entry name" value="SMALL RIBOSOMAL SUBUNIT PROTEIN BS1C"/>
    <property type="match status" value="1"/>
</dbReference>
<evidence type="ECO:0000313" key="11">
    <source>
        <dbReference type="Proteomes" id="UP001317742"/>
    </source>
</evidence>
<feature type="domain" description="S1 motif" evidence="9">
    <location>
        <begin position="293"/>
        <end position="363"/>
    </location>
</feature>
<dbReference type="CDD" id="cd04465">
    <property type="entry name" value="S1_RPS1_repeat_ec2_hs2"/>
    <property type="match status" value="1"/>
</dbReference>
<evidence type="ECO:0000259" key="9">
    <source>
        <dbReference type="PROSITE" id="PS50126"/>
    </source>
</evidence>
<proteinExistence type="inferred from homology"/>
<evidence type="ECO:0000256" key="2">
    <source>
        <dbReference type="ARBA" id="ARBA00022737"/>
    </source>
</evidence>
<feature type="region of interest" description="Disordered" evidence="8">
    <location>
        <begin position="609"/>
        <end position="635"/>
    </location>
</feature>
<keyword evidence="3" id="KW-0694">RNA-binding</keyword>
<dbReference type="PRINTS" id="PR00681">
    <property type="entry name" value="RIBOSOMALS1"/>
</dbReference>
<comment type="similarity">
    <text evidence="1">Belongs to the bacterial ribosomal protein bS1 family.</text>
</comment>
<dbReference type="CDD" id="cd05688">
    <property type="entry name" value="S1_RPS1_repeat_ec3"/>
    <property type="match status" value="1"/>
</dbReference>
<name>A0ABM8B320_9BACT</name>
<dbReference type="SMART" id="SM00316">
    <property type="entry name" value="S1"/>
    <property type="match status" value="6"/>
</dbReference>
<dbReference type="EMBL" id="AP026709">
    <property type="protein sequence ID" value="BDQ38201.1"/>
    <property type="molecule type" value="Genomic_DNA"/>
</dbReference>
<dbReference type="InterPro" id="IPR012340">
    <property type="entry name" value="NA-bd_OB-fold"/>
</dbReference>
<keyword evidence="11" id="KW-1185">Reference proteome</keyword>
<dbReference type="CDD" id="cd05687">
    <property type="entry name" value="S1_RPS1_repeat_ec1_hs1"/>
    <property type="match status" value="1"/>
</dbReference>
<dbReference type="Gene3D" id="2.40.50.140">
    <property type="entry name" value="Nucleic acid-binding proteins"/>
    <property type="match status" value="6"/>
</dbReference>
<dbReference type="InterPro" id="IPR050437">
    <property type="entry name" value="Ribos_protein_bS1-like"/>
</dbReference>
<feature type="domain" description="S1 motif" evidence="9">
    <location>
        <begin position="380"/>
        <end position="450"/>
    </location>
</feature>
<keyword evidence="2" id="KW-0677">Repeat</keyword>
<reference evidence="10 11" key="1">
    <citation type="submission" date="2022-08" db="EMBL/GenBank/DDBJ databases">
        <title>Genome Sequence of the sulphate-reducing bacterium, Pseudodesulfovibrio sp. SYK.</title>
        <authorList>
            <person name="Kondo R."/>
            <person name="Kataoka T."/>
        </authorList>
    </citation>
    <scope>NUCLEOTIDE SEQUENCE [LARGE SCALE GENOMIC DNA]</scope>
    <source>
        <strain evidence="10 11">SYK</strain>
    </source>
</reference>
<organism evidence="10 11">
    <name type="scientific">Pseudodesulfovibrio nedwellii</name>
    <dbReference type="NCBI Taxonomy" id="2973072"/>
    <lineage>
        <taxon>Bacteria</taxon>
        <taxon>Pseudomonadati</taxon>
        <taxon>Thermodesulfobacteriota</taxon>
        <taxon>Desulfovibrionia</taxon>
        <taxon>Desulfovibrionales</taxon>
        <taxon>Desulfovibrionaceae</taxon>
    </lineage>
</organism>
<keyword evidence="5" id="KW-0687">Ribonucleoprotein</keyword>
<gene>
    <name evidence="10" type="primary">rpsA_2</name>
    <name evidence="10" type="ORF">SYK_25610</name>
</gene>
<dbReference type="InterPro" id="IPR035104">
    <property type="entry name" value="Ribosomal_protein_S1-like"/>
</dbReference>
<evidence type="ECO:0000256" key="6">
    <source>
        <dbReference type="ARBA" id="ARBA00035293"/>
    </source>
</evidence>
<evidence type="ECO:0000256" key="5">
    <source>
        <dbReference type="ARBA" id="ARBA00023274"/>
    </source>
</evidence>
<feature type="region of interest" description="Disordered" evidence="8">
    <location>
        <begin position="536"/>
        <end position="558"/>
    </location>
</feature>
<evidence type="ECO:0000313" key="10">
    <source>
        <dbReference type="EMBL" id="BDQ38201.1"/>
    </source>
</evidence>
<dbReference type="Pfam" id="PF00575">
    <property type="entry name" value="S1"/>
    <property type="match status" value="6"/>
</dbReference>
<dbReference type="InterPro" id="IPR003029">
    <property type="entry name" value="S1_domain"/>
</dbReference>
<sequence>MEKTTESVEVPEMDMEMNFADALDEYLNSDFGDLDEGTIVSGEVVKVDKDYVLVDVNFKSEGQIPVSEFTEADGTVTIEVGEKVDVFVARKNEAEGTIYLSRDKAKRMQLFDKLEELQEKDGEVVGRIIRRIKGGYTVDLGGVEAFLPGSHVDLRPVPDMDALVNQEFDFKILKINRRRSNVIVSRRVLLEELRSEQRDKLLGTLEEGQVVEGKVKNITEYGVFIDLGGLDGLLHITDMSWKRIKHPKEMVNLGDDLELKILNFDREGQKVSLGLKQLVPDPWENIAEKYPEDSRFNGTITNLADYGAFVELENGVEGLVHISEMSWTRKLRHPSQMVKVGDEVEVIVLGVDPEKKRISLGMKQISPNPWDVVAEKYPEGTVLEGAIKNITEFGVFIGIEEGIDGLIHVSDISWTKKIRHPSEVYKSGDSVQAKVLTVDKENEKFTLGVKQLTEDPWSHVPAKYPVGQKVNGTVTNITDFGLFVEVEEGIEGLVHVSEISRKKIKSPSEMFKEGDVIEAKVIHVSADERRLGLSIKQTKEEPARSGGGKSKSFGGGGIDAGSTLGDLLREKLEEAAGEIPMDEPEAVVEEVVEAAPEAPVEEVVEAEAPVEEAVAEEAAPEEAPVEEAAAEEESK</sequence>
<dbReference type="NCBIfam" id="NF004952">
    <property type="entry name" value="PRK06299.1-2"/>
    <property type="match status" value="1"/>
</dbReference>
<evidence type="ECO:0000256" key="1">
    <source>
        <dbReference type="ARBA" id="ARBA00006767"/>
    </source>
</evidence>
<feature type="domain" description="S1 motif" evidence="9">
    <location>
        <begin position="208"/>
        <end position="276"/>
    </location>
</feature>
<keyword evidence="4 10" id="KW-0689">Ribosomal protein</keyword>
<evidence type="ECO:0000256" key="7">
    <source>
        <dbReference type="ARBA" id="ARBA00035517"/>
    </source>
</evidence>
<feature type="domain" description="S1 motif" evidence="9">
    <location>
        <begin position="121"/>
        <end position="187"/>
    </location>
</feature>
<dbReference type="NCBIfam" id="TIGR00717">
    <property type="entry name" value="rpsA"/>
    <property type="match status" value="1"/>
</dbReference>
<dbReference type="RefSeq" id="WP_281760705.1">
    <property type="nucleotide sequence ID" value="NZ_AP026709.1"/>
</dbReference>
<evidence type="ECO:0000256" key="8">
    <source>
        <dbReference type="SAM" id="MobiDB-lite"/>
    </source>
</evidence>
<evidence type="ECO:0000256" key="3">
    <source>
        <dbReference type="ARBA" id="ARBA00022884"/>
    </source>
</evidence>
<feature type="domain" description="S1 motif" evidence="9">
    <location>
        <begin position="467"/>
        <end position="536"/>
    </location>
</feature>
<feature type="domain" description="S1 motif" evidence="9">
    <location>
        <begin position="37"/>
        <end position="103"/>
    </location>
</feature>
<dbReference type="GO" id="GO:0005840">
    <property type="term" value="C:ribosome"/>
    <property type="evidence" value="ECO:0007669"/>
    <property type="project" value="UniProtKB-KW"/>
</dbReference>
<dbReference type="PROSITE" id="PS50126">
    <property type="entry name" value="S1"/>
    <property type="match status" value="6"/>
</dbReference>
<dbReference type="InterPro" id="IPR000110">
    <property type="entry name" value="Ribosomal_bS1"/>
</dbReference>
<feature type="compositionally biased region" description="Gly residues" evidence="8">
    <location>
        <begin position="545"/>
        <end position="558"/>
    </location>
</feature>
<dbReference type="PANTHER" id="PTHR10724">
    <property type="entry name" value="30S RIBOSOMAL PROTEIN S1"/>
    <property type="match status" value="1"/>
</dbReference>
<dbReference type="Proteomes" id="UP001317742">
    <property type="component" value="Chromosome"/>
</dbReference>
<dbReference type="SUPFAM" id="SSF50249">
    <property type="entry name" value="Nucleic acid-binding proteins"/>
    <property type="match status" value="6"/>
</dbReference>
<accession>A0ABM8B320</accession>
<protein>
    <recommendedName>
        <fullName evidence="6">Small ribosomal subunit protein bS1</fullName>
    </recommendedName>
    <alternativeName>
        <fullName evidence="7">30S ribosomal protein S1</fullName>
    </alternativeName>
</protein>
<evidence type="ECO:0000256" key="4">
    <source>
        <dbReference type="ARBA" id="ARBA00022980"/>
    </source>
</evidence>